<organism evidence="2">
    <name type="scientific">Ixodes ricinus</name>
    <name type="common">Common tick</name>
    <name type="synonym">Acarus ricinus</name>
    <dbReference type="NCBI Taxonomy" id="34613"/>
    <lineage>
        <taxon>Eukaryota</taxon>
        <taxon>Metazoa</taxon>
        <taxon>Ecdysozoa</taxon>
        <taxon>Arthropoda</taxon>
        <taxon>Chelicerata</taxon>
        <taxon>Arachnida</taxon>
        <taxon>Acari</taxon>
        <taxon>Parasitiformes</taxon>
        <taxon>Ixodida</taxon>
        <taxon>Ixodoidea</taxon>
        <taxon>Ixodidae</taxon>
        <taxon>Ixodinae</taxon>
        <taxon>Ixodes</taxon>
    </lineage>
</organism>
<accession>A0A0K8R6U7</accession>
<dbReference type="AlphaFoldDB" id="A0A0K8R6U7"/>
<keyword evidence="1" id="KW-0732">Signal</keyword>
<reference evidence="2" key="1">
    <citation type="submission" date="2012-12" db="EMBL/GenBank/DDBJ databases">
        <title>Identification and characterization of a phenylalanine ammonia-lyase gene family in Isatis indigotica Fort.</title>
        <authorList>
            <person name="Liu Q."/>
            <person name="Chen J."/>
            <person name="Zhou X."/>
            <person name="Di P."/>
            <person name="Xiao Y."/>
            <person name="Xuan H."/>
            <person name="Zhang L."/>
            <person name="Chen W."/>
        </authorList>
    </citation>
    <scope>NUCLEOTIDE SEQUENCE</scope>
    <source>
        <tissue evidence="2">Salivary gland</tissue>
    </source>
</reference>
<evidence type="ECO:0000313" key="2">
    <source>
        <dbReference type="EMBL" id="JAA66885.1"/>
    </source>
</evidence>
<proteinExistence type="evidence at transcript level"/>
<feature type="chain" id="PRO_5005516506" description="Secreted protein" evidence="1">
    <location>
        <begin position="20"/>
        <end position="74"/>
    </location>
</feature>
<name>A0A0K8R6U7_IXORI</name>
<protein>
    <recommendedName>
        <fullName evidence="3">Secreted protein</fullName>
    </recommendedName>
</protein>
<evidence type="ECO:0000256" key="1">
    <source>
        <dbReference type="SAM" id="SignalP"/>
    </source>
</evidence>
<evidence type="ECO:0008006" key="3">
    <source>
        <dbReference type="Google" id="ProtNLM"/>
    </source>
</evidence>
<feature type="signal peptide" evidence="1">
    <location>
        <begin position="1"/>
        <end position="19"/>
    </location>
</feature>
<dbReference type="EMBL" id="GADI01006923">
    <property type="protein sequence ID" value="JAA66885.1"/>
    <property type="molecule type" value="mRNA"/>
</dbReference>
<sequence length="74" mass="8849">MTLQVTHFLFVLFHMETLGTQFISRYLSTSTPKKILHKLEASWIFKVYFNTEICMHALNKYSYISKMRKSKQNV</sequence>